<gene>
    <name evidence="5" type="ORF">OB236_13615</name>
</gene>
<dbReference type="EMBL" id="JAOQIO010000038">
    <property type="protein sequence ID" value="MCU6793156.1"/>
    <property type="molecule type" value="Genomic_DNA"/>
</dbReference>
<dbReference type="PANTHER" id="PTHR42939">
    <property type="entry name" value="ABC TRANSPORTER ATP-BINDING PROTEIN ALBC-RELATED"/>
    <property type="match status" value="1"/>
</dbReference>
<evidence type="ECO:0000313" key="6">
    <source>
        <dbReference type="Proteomes" id="UP001652445"/>
    </source>
</evidence>
<comment type="caution">
    <text evidence="5">The sequence shown here is derived from an EMBL/GenBank/DDBJ whole genome shotgun (WGS) entry which is preliminary data.</text>
</comment>
<dbReference type="Proteomes" id="UP001652445">
    <property type="component" value="Unassembled WGS sequence"/>
</dbReference>
<dbReference type="InterPro" id="IPR003439">
    <property type="entry name" value="ABC_transporter-like_ATP-bd"/>
</dbReference>
<proteinExistence type="predicted"/>
<dbReference type="InterPro" id="IPR003593">
    <property type="entry name" value="AAA+_ATPase"/>
</dbReference>
<keyword evidence="1" id="KW-0813">Transport</keyword>
<keyword evidence="2" id="KW-0547">Nucleotide-binding</keyword>
<accession>A0ABT2UEU3</accession>
<feature type="domain" description="ABC transporter" evidence="4">
    <location>
        <begin position="11"/>
        <end position="234"/>
    </location>
</feature>
<dbReference type="InterPro" id="IPR027417">
    <property type="entry name" value="P-loop_NTPase"/>
</dbReference>
<evidence type="ECO:0000259" key="4">
    <source>
        <dbReference type="PROSITE" id="PS50893"/>
    </source>
</evidence>
<dbReference type="Pfam" id="PF00005">
    <property type="entry name" value="ABC_tran"/>
    <property type="match status" value="1"/>
</dbReference>
<sequence length="237" mass="26156">MTNDTGTSIALECRQVTMKVRKKEILNEVTFSLEKGRIAGLLGPNGAGKSTLLSICSGLMEPTSGSVRIFGQPAGIETLRSIAVLPDRGKLPEWLTAGEWLAFAGQLYPDWDFEREEQLVQSLRINLGTRISAQSRGEEARLQLISCLARTSPLVLLDEPFTGVDMISREQIASSVVADLADGERTFLIATHDIREMEQLFDRIILIGNGRVVADNEVDSLREQGTSVESRYREVFS</sequence>
<reference evidence="5 6" key="1">
    <citation type="submission" date="2022-09" db="EMBL/GenBank/DDBJ databases">
        <authorList>
            <person name="Han X.L."/>
            <person name="Wang Q."/>
            <person name="Lu T."/>
        </authorList>
    </citation>
    <scope>NUCLEOTIDE SEQUENCE [LARGE SCALE GENOMIC DNA]</scope>
    <source>
        <strain evidence="5 6">WQ 127069</strain>
    </source>
</reference>
<dbReference type="InterPro" id="IPR051782">
    <property type="entry name" value="ABC_Transporter_VariousFunc"/>
</dbReference>
<keyword evidence="6" id="KW-1185">Reference proteome</keyword>
<dbReference type="RefSeq" id="WP_262684463.1">
    <property type="nucleotide sequence ID" value="NZ_JAOQIO010000038.1"/>
</dbReference>
<dbReference type="Gene3D" id="3.40.50.300">
    <property type="entry name" value="P-loop containing nucleotide triphosphate hydrolases"/>
    <property type="match status" value="1"/>
</dbReference>
<keyword evidence="3 5" id="KW-0067">ATP-binding</keyword>
<evidence type="ECO:0000256" key="3">
    <source>
        <dbReference type="ARBA" id="ARBA00022840"/>
    </source>
</evidence>
<name>A0ABT2UEU3_9BACL</name>
<evidence type="ECO:0000256" key="2">
    <source>
        <dbReference type="ARBA" id="ARBA00022741"/>
    </source>
</evidence>
<evidence type="ECO:0000313" key="5">
    <source>
        <dbReference type="EMBL" id="MCU6793156.1"/>
    </source>
</evidence>
<dbReference type="CDD" id="cd03230">
    <property type="entry name" value="ABC_DR_subfamily_A"/>
    <property type="match status" value="1"/>
</dbReference>
<dbReference type="PROSITE" id="PS50893">
    <property type="entry name" value="ABC_TRANSPORTER_2"/>
    <property type="match status" value="1"/>
</dbReference>
<evidence type="ECO:0000256" key="1">
    <source>
        <dbReference type="ARBA" id="ARBA00022448"/>
    </source>
</evidence>
<dbReference type="SMART" id="SM00382">
    <property type="entry name" value="AAA"/>
    <property type="match status" value="1"/>
</dbReference>
<protein>
    <submittedName>
        <fullName evidence="5">ABC transporter ATP-binding protein</fullName>
    </submittedName>
</protein>
<dbReference type="SUPFAM" id="SSF52540">
    <property type="entry name" value="P-loop containing nucleoside triphosphate hydrolases"/>
    <property type="match status" value="1"/>
</dbReference>
<dbReference type="GO" id="GO:0005524">
    <property type="term" value="F:ATP binding"/>
    <property type="evidence" value="ECO:0007669"/>
    <property type="project" value="UniProtKB-KW"/>
</dbReference>
<dbReference type="PANTHER" id="PTHR42939:SF1">
    <property type="entry name" value="ABC TRANSPORTER ATP-BINDING PROTEIN ALBC-RELATED"/>
    <property type="match status" value="1"/>
</dbReference>
<organism evidence="5 6">
    <name type="scientific">Paenibacillus baimaensis</name>
    <dbReference type="NCBI Taxonomy" id="2982185"/>
    <lineage>
        <taxon>Bacteria</taxon>
        <taxon>Bacillati</taxon>
        <taxon>Bacillota</taxon>
        <taxon>Bacilli</taxon>
        <taxon>Bacillales</taxon>
        <taxon>Paenibacillaceae</taxon>
        <taxon>Paenibacillus</taxon>
    </lineage>
</organism>